<dbReference type="Pfam" id="PF00027">
    <property type="entry name" value="cNMP_binding"/>
    <property type="match status" value="1"/>
</dbReference>
<organism evidence="5 6">
    <name type="scientific">Sphingomonas guangdongensis</name>
    <dbReference type="NCBI Taxonomy" id="1141890"/>
    <lineage>
        <taxon>Bacteria</taxon>
        <taxon>Pseudomonadati</taxon>
        <taxon>Pseudomonadota</taxon>
        <taxon>Alphaproteobacteria</taxon>
        <taxon>Sphingomonadales</taxon>
        <taxon>Sphingomonadaceae</taxon>
        <taxon>Sphingomonas</taxon>
    </lineage>
</organism>
<dbReference type="SUPFAM" id="SSF51206">
    <property type="entry name" value="cAMP-binding domain-like"/>
    <property type="match status" value="1"/>
</dbReference>
<keyword evidence="1" id="KW-0805">Transcription regulation</keyword>
<protein>
    <submittedName>
        <fullName evidence="5">Transcriptional regulator, Crp/Fnr family</fullName>
    </submittedName>
</protein>
<dbReference type="Gene3D" id="2.60.120.10">
    <property type="entry name" value="Jelly Rolls"/>
    <property type="match status" value="1"/>
</dbReference>
<dbReference type="CDD" id="cd00038">
    <property type="entry name" value="CAP_ED"/>
    <property type="match status" value="1"/>
</dbReference>
<dbReference type="Proteomes" id="UP000219494">
    <property type="component" value="Unassembled WGS sequence"/>
</dbReference>
<name>A0A285QZZ2_9SPHN</name>
<dbReference type="InterPro" id="IPR012318">
    <property type="entry name" value="HTH_CRP"/>
</dbReference>
<evidence type="ECO:0000313" key="5">
    <source>
        <dbReference type="EMBL" id="SOB87440.1"/>
    </source>
</evidence>
<dbReference type="GO" id="GO:0003677">
    <property type="term" value="F:DNA binding"/>
    <property type="evidence" value="ECO:0007669"/>
    <property type="project" value="UniProtKB-KW"/>
</dbReference>
<feature type="domain" description="HTH crp-type" evidence="4">
    <location>
        <begin position="150"/>
        <end position="224"/>
    </location>
</feature>
<sequence length="241" mass="26327">MTESHSLDAFIDKLHLGETLGLADRRAVRSLPFRLRRMERGGFVVREGDRPHRCNILLSGYAFSSKVCSDGARAVLALHMEGDPLDIAGCSGSDAQCNVQALTPIVTADLSRDDLCALAHDHPAIAAALWRLTARNAAMLGEWLTNVGRRSARGRISHLICEIAARQRDLGVSCGADYVMPLTQEQLGDSTGLTSVHVNRVLQGLRGDKLIALAKQRVTIIDWERLRHAGDFRPGYLQLAA</sequence>
<keyword evidence="3" id="KW-0804">Transcription</keyword>
<gene>
    <name evidence="5" type="ORF">SAMN06297144_2572</name>
</gene>
<dbReference type="InterPro" id="IPR014710">
    <property type="entry name" value="RmlC-like_jellyroll"/>
</dbReference>
<evidence type="ECO:0000313" key="6">
    <source>
        <dbReference type="Proteomes" id="UP000219494"/>
    </source>
</evidence>
<evidence type="ECO:0000256" key="1">
    <source>
        <dbReference type="ARBA" id="ARBA00023015"/>
    </source>
</evidence>
<dbReference type="GO" id="GO:0006355">
    <property type="term" value="P:regulation of DNA-templated transcription"/>
    <property type="evidence" value="ECO:0007669"/>
    <property type="project" value="InterPro"/>
</dbReference>
<dbReference type="PROSITE" id="PS51063">
    <property type="entry name" value="HTH_CRP_2"/>
    <property type="match status" value="1"/>
</dbReference>
<dbReference type="InterPro" id="IPR018490">
    <property type="entry name" value="cNMP-bd_dom_sf"/>
</dbReference>
<dbReference type="SUPFAM" id="SSF46785">
    <property type="entry name" value="Winged helix' DNA-binding domain"/>
    <property type="match status" value="1"/>
</dbReference>
<dbReference type="InterPro" id="IPR000595">
    <property type="entry name" value="cNMP-bd_dom"/>
</dbReference>
<reference evidence="5 6" key="1">
    <citation type="submission" date="2017-07" db="EMBL/GenBank/DDBJ databases">
        <authorList>
            <person name="Sun Z.S."/>
            <person name="Albrecht U."/>
            <person name="Echele G."/>
            <person name="Lee C.C."/>
        </authorList>
    </citation>
    <scope>NUCLEOTIDE SEQUENCE [LARGE SCALE GENOMIC DNA]</scope>
    <source>
        <strain evidence="5 6">CGMCC 1.12672</strain>
    </source>
</reference>
<dbReference type="RefSeq" id="WP_097064439.1">
    <property type="nucleotide sequence ID" value="NZ_OBMI01000003.1"/>
</dbReference>
<keyword evidence="6" id="KW-1185">Reference proteome</keyword>
<dbReference type="OrthoDB" id="6155297at2"/>
<dbReference type="EMBL" id="OBMI01000003">
    <property type="protein sequence ID" value="SOB87440.1"/>
    <property type="molecule type" value="Genomic_DNA"/>
</dbReference>
<keyword evidence="2" id="KW-0238">DNA-binding</keyword>
<dbReference type="AlphaFoldDB" id="A0A285QZZ2"/>
<accession>A0A285QZZ2</accession>
<dbReference type="InterPro" id="IPR036390">
    <property type="entry name" value="WH_DNA-bd_sf"/>
</dbReference>
<evidence type="ECO:0000259" key="4">
    <source>
        <dbReference type="PROSITE" id="PS51063"/>
    </source>
</evidence>
<dbReference type="Pfam" id="PF13545">
    <property type="entry name" value="HTH_Crp_2"/>
    <property type="match status" value="1"/>
</dbReference>
<evidence type="ECO:0000256" key="2">
    <source>
        <dbReference type="ARBA" id="ARBA00023125"/>
    </source>
</evidence>
<evidence type="ECO:0000256" key="3">
    <source>
        <dbReference type="ARBA" id="ARBA00023163"/>
    </source>
</evidence>
<proteinExistence type="predicted"/>